<dbReference type="Proteomes" id="UP000048948">
    <property type="component" value="Unassembled WGS sequence"/>
</dbReference>
<sequence>MRAGQAHADQPGGEHVAVTKQPGVAPPTPTAHHPADDGRSRQVGVEVLDEQIRRERVRVRQQQVQVVRGPVEAVTGDQSARAGANEVQVECLRGWAGRQPHRHRGLVLQLVATGDDALGHATDQRGRLDRRLHRSQQVHGLVGV</sequence>
<evidence type="ECO:0000313" key="1">
    <source>
        <dbReference type="EMBL" id="CKS83358.1"/>
    </source>
</evidence>
<dbReference type="AlphaFoldDB" id="A0A655FIV8"/>
<evidence type="ECO:0000313" key="2">
    <source>
        <dbReference type="Proteomes" id="UP000048948"/>
    </source>
</evidence>
<name>A0A655FIV8_MYCTX</name>
<protein>
    <submittedName>
        <fullName evidence="1">Uncharacterized protein</fullName>
    </submittedName>
</protein>
<accession>A0A655FIV8</accession>
<reference evidence="1 2" key="1">
    <citation type="submission" date="2015-03" db="EMBL/GenBank/DDBJ databases">
        <authorList>
            <consortium name="Pathogen Informatics"/>
        </authorList>
    </citation>
    <scope>NUCLEOTIDE SEQUENCE [LARGE SCALE GENOMIC DNA]</scope>
    <source>
        <strain evidence="1 2">Bir 172</strain>
    </source>
</reference>
<proteinExistence type="predicted"/>
<gene>
    <name evidence="1" type="ORF">ERS027646_02536</name>
</gene>
<dbReference type="EMBL" id="CNGE01000478">
    <property type="protein sequence ID" value="CKS83358.1"/>
    <property type="molecule type" value="Genomic_DNA"/>
</dbReference>
<organism evidence="1 2">
    <name type="scientific">Mycobacterium tuberculosis</name>
    <dbReference type="NCBI Taxonomy" id="1773"/>
    <lineage>
        <taxon>Bacteria</taxon>
        <taxon>Bacillati</taxon>
        <taxon>Actinomycetota</taxon>
        <taxon>Actinomycetes</taxon>
        <taxon>Mycobacteriales</taxon>
        <taxon>Mycobacteriaceae</taxon>
        <taxon>Mycobacterium</taxon>
        <taxon>Mycobacterium tuberculosis complex</taxon>
    </lineage>
</organism>